<dbReference type="EMBL" id="HG934468">
    <property type="protein sequence ID" value="CDN31945.1"/>
    <property type="molecule type" value="Genomic_DNA"/>
</dbReference>
<name>A0A060R8T3_9BACT</name>
<evidence type="ECO:0000313" key="2">
    <source>
        <dbReference type="Proteomes" id="UP000027616"/>
    </source>
</evidence>
<reference evidence="1 2" key="1">
    <citation type="journal article" date="2015" name="Genome Announc.">
        <title>Complete Genome Sequence of the Novel Leech Symbiont Mucinivorans hirudinis M3T.</title>
        <authorList>
            <person name="Nelson M.C."/>
            <person name="Bomar L."/>
            <person name="Graf J."/>
        </authorList>
    </citation>
    <scope>NUCLEOTIDE SEQUENCE [LARGE SCALE GENOMIC DNA]</scope>
    <source>
        <strain evidence="2">M3</strain>
    </source>
</reference>
<proteinExistence type="predicted"/>
<dbReference type="AlphaFoldDB" id="A0A060R8T3"/>
<gene>
    <name evidence="1" type="ORF">BN938_1865</name>
</gene>
<dbReference type="STRING" id="1433126.BN938_1865"/>
<sequence length="90" mass="10275">MLIFGTVVNCDITENIFLKEVSSTSKTAAEKLARYLVCEKIEDKIFEKEVVEGIMQNSVFEQVCDDELKRLWDSIPNAKTTTVRGEIKML</sequence>
<evidence type="ECO:0000313" key="1">
    <source>
        <dbReference type="EMBL" id="CDN31945.1"/>
    </source>
</evidence>
<protein>
    <submittedName>
        <fullName evidence="1">Uncharacterized protein</fullName>
    </submittedName>
</protein>
<keyword evidence="2" id="KW-1185">Reference proteome</keyword>
<dbReference type="KEGG" id="rbc:BN938_1865"/>
<dbReference type="Proteomes" id="UP000027616">
    <property type="component" value="Chromosome I"/>
</dbReference>
<dbReference type="HOGENOM" id="CLU_2437595_0_0_10"/>
<accession>A0A060R8T3</accession>
<organism evidence="1 2">
    <name type="scientific">Mucinivorans hirudinis</name>
    <dbReference type="NCBI Taxonomy" id="1433126"/>
    <lineage>
        <taxon>Bacteria</taxon>
        <taxon>Pseudomonadati</taxon>
        <taxon>Bacteroidota</taxon>
        <taxon>Bacteroidia</taxon>
        <taxon>Bacteroidales</taxon>
        <taxon>Rikenellaceae</taxon>
        <taxon>Mucinivorans</taxon>
    </lineage>
</organism>